<dbReference type="PROSITE" id="PS50088">
    <property type="entry name" value="ANK_REPEAT"/>
    <property type="match status" value="1"/>
</dbReference>
<dbReference type="STRING" id="45072.Lqua_1554"/>
<dbReference type="SMART" id="SM00248">
    <property type="entry name" value="ANK"/>
    <property type="match status" value="4"/>
</dbReference>
<evidence type="ECO:0000259" key="3">
    <source>
        <dbReference type="PROSITE" id="PS50009"/>
    </source>
</evidence>
<accession>A0A378KSX8</accession>
<dbReference type="Proteomes" id="UP000254230">
    <property type="component" value="Unassembled WGS sequence"/>
</dbReference>
<feature type="domain" description="Ras-GEF" evidence="3">
    <location>
        <begin position="551"/>
        <end position="802"/>
    </location>
</feature>
<dbReference type="InterPro" id="IPR002110">
    <property type="entry name" value="Ankyrin_rpt"/>
</dbReference>
<keyword evidence="2" id="KW-0040">ANK repeat</keyword>
<sequence>MNQARIQALISSDTDDMEITRKLIKWFITQPDLIDSRYILDRTVFHLLVIKNKHLVLEALLEDTTWKILQDKSWHEIASAPDGNGWTLFHHAALGDENTSATMDVLFKYFPNKMDTQNTSGNTPLHEAILTQNLWAVKKLVDNKCDRSVKNNDGKTALELAELNSDLRLALLAIDLSTVSTLDLRYRTQVSSHRKGSPTSVESLRKSCPLLSTRRTSDTSLSTLSSLESLHPSFRYPNSDASEPASSDLSLEQEADTAERQVIGNKMVLQFLKNLVKAYQTNKRSVIAVSLYNEFNELCEKSLLADDFDLSREPLFQIPENKEIIDDFISSFYTRVDELYSRIQSKTSKLIYNFLNILSSHISIAYSKPRDPPIFNSGKKENEIKETLWQLTSCQISHESKRKFNFSVITHRALGILSSWSLFELLINLRSLYPFFDKDQKIVANFVVLQLLYYNAIDSVKPKANSTIEILLLTQLNVDEEMGLGTLGKDINRHLIKVHDLCSGYVKLPLLRNYYILNQSINLPDLVKRHTSFDRIVDQALTKSRAKRTEEVRIIAHELRMLTIYFYQQVSISEFHNKNWEKMDACPNSEEEGHACDNNCAKTGKSTLAPHIVEFTENFNKLSNYFIVKILSQPKKNIINALQLLIEIAQALCPLNDELYPDINHLMVISSIFNNVNISRIVNFDTDLSAEDNAYRLEIDTITSRDKNYQVMRNLYLQFRTTLPFLGLLRRDMTFAHDGNDNSEKIVRAEACGEILKNVLEIKLLINFERTHFHTDFPVFLKAYNCLDEDSVHRASLRRKPRKSDAIQWEHTTEHFKSNLNILISNYLLNDIIPSVITPKKTIKPKHLPVFLMDSITSIIKTFKKEYEKKQSKKQTVPHKELLLLLSILSKLTIAIPELVRINQLYYKPEQLTGMKSPESLLAKLEELKKSIEPSMPLLELGDTKEPAKSKAPIDGSFHKRRSSYFLPGHSIFKSSKERSDVPAAGCSSDVYTIPEQGLI</sequence>
<evidence type="ECO:0000313" key="7">
    <source>
        <dbReference type="Proteomes" id="UP000254230"/>
    </source>
</evidence>
<dbReference type="PROSITE" id="PS50009">
    <property type="entry name" value="RASGEF_CAT"/>
    <property type="match status" value="1"/>
</dbReference>
<feature type="repeat" description="ANK" evidence="2">
    <location>
        <begin position="120"/>
        <end position="152"/>
    </location>
</feature>
<dbReference type="EMBL" id="UGOW01000001">
    <property type="protein sequence ID" value="STY17426.1"/>
    <property type="molecule type" value="Genomic_DNA"/>
</dbReference>
<dbReference type="Pfam" id="PF13857">
    <property type="entry name" value="Ank_5"/>
    <property type="match status" value="1"/>
</dbReference>
<reference evidence="4 6" key="1">
    <citation type="submission" date="2015-11" db="EMBL/GenBank/DDBJ databases">
        <title>Genomic analysis of 38 Legionella species identifies large and diverse effector repertoires.</title>
        <authorList>
            <person name="Burstein D."/>
            <person name="Amaro F."/>
            <person name="Zusman T."/>
            <person name="Lifshitz Z."/>
            <person name="Cohen O."/>
            <person name="Gilbert J.A."/>
            <person name="Pupko T."/>
            <person name="Shuman H.A."/>
            <person name="Segal G."/>
        </authorList>
    </citation>
    <scope>NUCLEOTIDE SEQUENCE [LARGE SCALE GENOMIC DNA]</scope>
    <source>
        <strain evidence="4 6">ATCC 49507</strain>
    </source>
</reference>
<evidence type="ECO:0000313" key="5">
    <source>
        <dbReference type="EMBL" id="STY17426.1"/>
    </source>
</evidence>
<name>A0A378KSX8_9GAMM</name>
<evidence type="ECO:0000313" key="4">
    <source>
        <dbReference type="EMBL" id="KTD51327.1"/>
    </source>
</evidence>
<dbReference type="InterPro" id="IPR008937">
    <property type="entry name" value="Ras-like_GEF"/>
</dbReference>
<dbReference type="AlphaFoldDB" id="A0A378KSX8"/>
<dbReference type="RefSeq" id="WP_058473710.1">
    <property type="nucleotide sequence ID" value="NZ_CAAAIL010000003.1"/>
</dbReference>
<proteinExistence type="predicted"/>
<dbReference type="SMART" id="SM00147">
    <property type="entry name" value="RasGEF"/>
    <property type="match status" value="1"/>
</dbReference>
<dbReference type="GO" id="GO:0005085">
    <property type="term" value="F:guanyl-nucleotide exchange factor activity"/>
    <property type="evidence" value="ECO:0007669"/>
    <property type="project" value="UniProtKB-KW"/>
</dbReference>
<dbReference type="GO" id="GO:0007265">
    <property type="term" value="P:Ras protein signal transduction"/>
    <property type="evidence" value="ECO:0007669"/>
    <property type="project" value="TreeGrafter"/>
</dbReference>
<organism evidence="5 7">
    <name type="scientific">Legionella quateirensis</name>
    <dbReference type="NCBI Taxonomy" id="45072"/>
    <lineage>
        <taxon>Bacteria</taxon>
        <taxon>Pseudomonadati</taxon>
        <taxon>Pseudomonadota</taxon>
        <taxon>Gammaproteobacteria</taxon>
        <taxon>Legionellales</taxon>
        <taxon>Legionellaceae</taxon>
        <taxon>Legionella</taxon>
    </lineage>
</organism>
<reference evidence="5 7" key="2">
    <citation type="submission" date="2018-06" db="EMBL/GenBank/DDBJ databases">
        <authorList>
            <consortium name="Pathogen Informatics"/>
            <person name="Doyle S."/>
        </authorList>
    </citation>
    <scope>NUCLEOTIDE SEQUENCE [LARGE SCALE GENOMIC DNA]</scope>
    <source>
        <strain evidence="5 7">NCTC12376</strain>
    </source>
</reference>
<dbReference type="Gene3D" id="1.10.840.10">
    <property type="entry name" value="Ras guanine-nucleotide exchange factors catalytic domain"/>
    <property type="match status" value="1"/>
</dbReference>
<evidence type="ECO:0000256" key="2">
    <source>
        <dbReference type="PROSITE-ProRule" id="PRU00023"/>
    </source>
</evidence>
<gene>
    <name evidence="4" type="ORF">Lqua_1554</name>
    <name evidence="5" type="ORF">NCTC12376_01224</name>
</gene>
<dbReference type="PANTHER" id="PTHR23113">
    <property type="entry name" value="GUANINE NUCLEOTIDE EXCHANGE FACTOR"/>
    <property type="match status" value="1"/>
</dbReference>
<dbReference type="GO" id="GO:0005886">
    <property type="term" value="C:plasma membrane"/>
    <property type="evidence" value="ECO:0007669"/>
    <property type="project" value="TreeGrafter"/>
</dbReference>
<dbReference type="PANTHER" id="PTHR23113:SF370">
    <property type="entry name" value="RAS GUANINE NUCLEOTIDE EXCHANGE FACTOR P"/>
    <property type="match status" value="1"/>
</dbReference>
<dbReference type="SUPFAM" id="SSF48403">
    <property type="entry name" value="Ankyrin repeat"/>
    <property type="match status" value="1"/>
</dbReference>
<dbReference type="Gene3D" id="1.25.40.20">
    <property type="entry name" value="Ankyrin repeat-containing domain"/>
    <property type="match status" value="1"/>
</dbReference>
<keyword evidence="6" id="KW-1185">Reference proteome</keyword>
<dbReference type="InterPro" id="IPR001895">
    <property type="entry name" value="RASGEF_cat_dom"/>
</dbReference>
<dbReference type="InterPro" id="IPR036770">
    <property type="entry name" value="Ankyrin_rpt-contain_sf"/>
</dbReference>
<dbReference type="OrthoDB" id="5649125at2"/>
<dbReference type="Pfam" id="PF00617">
    <property type="entry name" value="RasGEF"/>
    <property type="match status" value="1"/>
</dbReference>
<dbReference type="SUPFAM" id="SSF48366">
    <property type="entry name" value="Ras GEF"/>
    <property type="match status" value="1"/>
</dbReference>
<protein>
    <submittedName>
        <fullName evidence="4 5">RasGEF domain</fullName>
    </submittedName>
</protein>
<dbReference type="Proteomes" id="UP000054639">
    <property type="component" value="Unassembled WGS sequence"/>
</dbReference>
<keyword evidence="1" id="KW-0344">Guanine-nucleotide releasing factor</keyword>
<evidence type="ECO:0000313" key="6">
    <source>
        <dbReference type="Proteomes" id="UP000054639"/>
    </source>
</evidence>
<evidence type="ECO:0000256" key="1">
    <source>
        <dbReference type="ARBA" id="ARBA00022658"/>
    </source>
</evidence>
<dbReference type="InterPro" id="IPR036964">
    <property type="entry name" value="RASGEF_cat_dom_sf"/>
</dbReference>
<dbReference type="InterPro" id="IPR023578">
    <property type="entry name" value="Ras_GEF_dom_sf"/>
</dbReference>
<dbReference type="EMBL" id="LNYR01000012">
    <property type="protein sequence ID" value="KTD51327.1"/>
    <property type="molecule type" value="Genomic_DNA"/>
</dbReference>